<dbReference type="EMBL" id="LECW02000045">
    <property type="protein sequence ID" value="KRT89944.1"/>
    <property type="molecule type" value="Genomic_DNA"/>
</dbReference>
<comment type="subcellular location">
    <subcellularLocation>
        <location evidence="1">Membrane</location>
        <topology evidence="1">Multi-pass membrane protein</topology>
    </subcellularLocation>
</comment>
<keyword evidence="2 5" id="KW-0812">Transmembrane</keyword>
<evidence type="ECO:0000256" key="4">
    <source>
        <dbReference type="ARBA" id="ARBA00023136"/>
    </source>
</evidence>
<feature type="transmembrane region" description="Helical" evidence="5">
    <location>
        <begin position="133"/>
        <end position="154"/>
    </location>
</feature>
<feature type="transmembrane region" description="Helical" evidence="5">
    <location>
        <begin position="217"/>
        <end position="234"/>
    </location>
</feature>
<name>A0A0J6HDT0_9BACI</name>
<feature type="transmembrane region" description="Helical" evidence="5">
    <location>
        <begin position="21"/>
        <end position="40"/>
    </location>
</feature>
<dbReference type="Proteomes" id="UP001341297">
    <property type="component" value="Unassembled WGS sequence"/>
</dbReference>
<feature type="transmembrane region" description="Helical" evidence="5">
    <location>
        <begin position="166"/>
        <end position="184"/>
    </location>
</feature>
<dbReference type="STRING" id="1664069.BGLY_4686"/>
<dbReference type="GO" id="GO:0043190">
    <property type="term" value="C:ATP-binding cassette (ABC) transporter complex"/>
    <property type="evidence" value="ECO:0007669"/>
    <property type="project" value="InterPro"/>
</dbReference>
<dbReference type="PATRIC" id="fig|1664069.3.peg.1997"/>
<evidence type="ECO:0000313" key="7">
    <source>
        <dbReference type="EMBL" id="KRT89944.1"/>
    </source>
</evidence>
<evidence type="ECO:0000256" key="5">
    <source>
        <dbReference type="SAM" id="Phobius"/>
    </source>
</evidence>
<reference evidence="8 10" key="3">
    <citation type="submission" date="2023-03" db="EMBL/GenBank/DDBJ databases">
        <title>Agriculturally important microbes genome sequencing.</title>
        <authorList>
            <person name="Dunlap C."/>
        </authorList>
    </citation>
    <scope>NUCLEOTIDE SEQUENCE [LARGE SCALE GENOMIC DNA]</scope>
    <source>
        <strain evidence="8 10">CBP-3203</strain>
    </source>
</reference>
<dbReference type="InterPro" id="IPR000412">
    <property type="entry name" value="ABC_2_transport"/>
</dbReference>
<sequence length="245" mass="27992">MNVFQMQCKMEIKRMLRNRYFVFWSLVMPIAFYYIFTNVVNTNAPDPGAWKAHYLMSMTTFSVMGSSIMSLGIRMVQERTQGWSTFIRVTPLSDHVYFIAQMAGQSVIHILSITVIFSFGAIINGVSLTPFEWFMSGLWILLGSLPFLAIGTLIGMMKKVDTAAGVSNVLYMVLAVTGGMWMPLEVMPKMMQNIGYWLPSYHFGNGAWEIVQGKMPAWNNVFVLFAYFIVLMLLSKYMRRKQEAV</sequence>
<evidence type="ECO:0000313" key="9">
    <source>
        <dbReference type="Proteomes" id="UP000036168"/>
    </source>
</evidence>
<evidence type="ECO:0000256" key="2">
    <source>
        <dbReference type="ARBA" id="ARBA00022692"/>
    </source>
</evidence>
<evidence type="ECO:0000313" key="10">
    <source>
        <dbReference type="Proteomes" id="UP001341297"/>
    </source>
</evidence>
<dbReference type="Proteomes" id="UP000036168">
    <property type="component" value="Unassembled WGS sequence"/>
</dbReference>
<evidence type="ECO:0000313" key="8">
    <source>
        <dbReference type="EMBL" id="MEC0483610.1"/>
    </source>
</evidence>
<evidence type="ECO:0000259" key="6">
    <source>
        <dbReference type="Pfam" id="PF12698"/>
    </source>
</evidence>
<keyword evidence="4 5" id="KW-0472">Membrane</keyword>
<keyword evidence="3 5" id="KW-1133">Transmembrane helix</keyword>
<feature type="transmembrane region" description="Helical" evidence="5">
    <location>
        <begin position="52"/>
        <end position="73"/>
    </location>
</feature>
<dbReference type="EMBL" id="JARRTL010000006">
    <property type="protein sequence ID" value="MEC0483610.1"/>
    <property type="molecule type" value="Genomic_DNA"/>
</dbReference>
<dbReference type="GO" id="GO:0140359">
    <property type="term" value="F:ABC-type transporter activity"/>
    <property type="evidence" value="ECO:0007669"/>
    <property type="project" value="InterPro"/>
</dbReference>
<reference evidence="7 9" key="1">
    <citation type="journal article" date="2015" name="Int. J. Syst. Evol. Microbiol.">
        <title>Bacillus glycinifermentans sp. nov., isolated from fermented soybean paste.</title>
        <authorList>
            <person name="Kim S.J."/>
            <person name="Dunlap C.A."/>
            <person name="Kwon S.W."/>
            <person name="Rooney A.P."/>
        </authorList>
    </citation>
    <scope>NUCLEOTIDE SEQUENCE [LARGE SCALE GENOMIC DNA]</scope>
    <source>
        <strain evidence="7 9">GO-13</strain>
    </source>
</reference>
<keyword evidence="10" id="KW-1185">Reference proteome</keyword>
<feature type="domain" description="ABC-2 type transporter transmembrane" evidence="6">
    <location>
        <begin position="48"/>
        <end position="235"/>
    </location>
</feature>
<reference evidence="7" key="2">
    <citation type="submission" date="2015-10" db="EMBL/GenBank/DDBJ databases">
        <authorList>
            <person name="Gilbert D.G."/>
        </authorList>
    </citation>
    <scope>NUCLEOTIDE SEQUENCE</scope>
    <source>
        <strain evidence="7">GO-13</strain>
    </source>
</reference>
<accession>A0A0J6HDT0</accession>
<comment type="caution">
    <text evidence="7">The sequence shown here is derived from an EMBL/GenBank/DDBJ whole genome shotgun (WGS) entry which is preliminary data.</text>
</comment>
<dbReference type="RefSeq" id="WP_048354522.1">
    <property type="nucleotide sequence ID" value="NZ_CP023481.1"/>
</dbReference>
<dbReference type="AlphaFoldDB" id="A0A0J6HDT0"/>
<evidence type="ECO:0000256" key="3">
    <source>
        <dbReference type="ARBA" id="ARBA00022989"/>
    </source>
</evidence>
<organism evidence="7 9">
    <name type="scientific">Bacillus glycinifermentans</name>
    <dbReference type="NCBI Taxonomy" id="1664069"/>
    <lineage>
        <taxon>Bacteria</taxon>
        <taxon>Bacillati</taxon>
        <taxon>Bacillota</taxon>
        <taxon>Bacilli</taxon>
        <taxon>Bacillales</taxon>
        <taxon>Bacillaceae</taxon>
        <taxon>Bacillus</taxon>
    </lineage>
</organism>
<dbReference type="InterPro" id="IPR051784">
    <property type="entry name" value="Nod_factor_ABC_transporter"/>
</dbReference>
<dbReference type="InterPro" id="IPR013525">
    <property type="entry name" value="ABC2_TM"/>
</dbReference>
<dbReference type="OrthoDB" id="63188at2"/>
<accession>A0A0J6EVU1</accession>
<evidence type="ECO:0000256" key="1">
    <source>
        <dbReference type="ARBA" id="ARBA00004141"/>
    </source>
</evidence>
<gene>
    <name evidence="7" type="ORF">AB447_204940</name>
    <name evidence="8" type="ORF">P8828_01905</name>
</gene>
<protein>
    <submittedName>
        <fullName evidence="7">ABC transporter permease</fullName>
    </submittedName>
</protein>
<dbReference type="PANTHER" id="PTHR43229">
    <property type="entry name" value="NODULATION PROTEIN J"/>
    <property type="match status" value="1"/>
</dbReference>
<dbReference type="PIRSF" id="PIRSF006648">
    <property type="entry name" value="DrrB"/>
    <property type="match status" value="1"/>
</dbReference>
<dbReference type="PANTHER" id="PTHR43229:SF6">
    <property type="entry name" value="ABC-TYPE MULTIDRUG TRANSPORT SYSTEM, PERMEASE COMPONENT"/>
    <property type="match status" value="1"/>
</dbReference>
<dbReference type="Pfam" id="PF12698">
    <property type="entry name" value="ABC2_membrane_3"/>
    <property type="match status" value="1"/>
</dbReference>
<feature type="transmembrane region" description="Helical" evidence="5">
    <location>
        <begin position="107"/>
        <end position="127"/>
    </location>
</feature>
<proteinExistence type="predicted"/>